<dbReference type="InterPro" id="IPR050612">
    <property type="entry name" value="Prok_Mopterin_Oxidored"/>
</dbReference>
<dbReference type="InterPro" id="IPR006963">
    <property type="entry name" value="Mopterin_OxRdtase_4Fe-4S_dom"/>
</dbReference>
<dbReference type="PANTHER" id="PTHR43742:SF2">
    <property type="entry name" value="ASSIMILATORY NITRATE REDUCTASE CATALYTIC SUBUNIT"/>
    <property type="match status" value="1"/>
</dbReference>
<keyword evidence="7" id="KW-1185">Reference proteome</keyword>
<dbReference type="PANTHER" id="PTHR43742">
    <property type="entry name" value="TRIMETHYLAMINE-N-OXIDE REDUCTASE"/>
    <property type="match status" value="1"/>
</dbReference>
<dbReference type="RefSeq" id="WP_311363788.1">
    <property type="nucleotide sequence ID" value="NZ_JAVRIC010000003.1"/>
</dbReference>
<dbReference type="Pfam" id="PF00384">
    <property type="entry name" value="Molybdopterin"/>
    <property type="match status" value="1"/>
</dbReference>
<dbReference type="InterPro" id="IPR006657">
    <property type="entry name" value="MoPterin_dinucl-bd_dom"/>
</dbReference>
<dbReference type="Pfam" id="PF04879">
    <property type="entry name" value="Molybdop_Fe4S4"/>
    <property type="match status" value="1"/>
</dbReference>
<keyword evidence="3" id="KW-0408">Iron</keyword>
<dbReference type="InterPro" id="IPR009010">
    <property type="entry name" value="Asp_de-COase-like_dom_sf"/>
</dbReference>
<dbReference type="EMBL" id="JAVRIC010000003">
    <property type="protein sequence ID" value="MDT0496398.1"/>
    <property type="molecule type" value="Genomic_DNA"/>
</dbReference>
<dbReference type="Gene3D" id="2.20.25.90">
    <property type="entry name" value="ADC-like domains"/>
    <property type="match status" value="1"/>
</dbReference>
<reference evidence="6 7" key="1">
    <citation type="submission" date="2023-09" db="EMBL/GenBank/DDBJ databases">
        <authorList>
            <person name="Rey-Velasco X."/>
        </authorList>
    </citation>
    <scope>NUCLEOTIDE SEQUENCE [LARGE SCALE GENOMIC DNA]</scope>
    <source>
        <strain evidence="6 7">W345</strain>
    </source>
</reference>
<evidence type="ECO:0000313" key="7">
    <source>
        <dbReference type="Proteomes" id="UP001254608"/>
    </source>
</evidence>
<evidence type="ECO:0000256" key="4">
    <source>
        <dbReference type="ARBA" id="ARBA00023014"/>
    </source>
</evidence>
<dbReference type="InterPro" id="IPR006656">
    <property type="entry name" value="Mopterin_OxRdtase"/>
</dbReference>
<sequence>MRASPAGGEAESAQLHYRTCHLCEALCGLAVTHDGAGRVLSVRGDAEDPFSRGHLCPKGVALADLQDDPDRLRRPLRRQGERWVEIGWDEAFEIAERELRRVRRAHGDDALATYTGNPTAHNTGALLLLAPFLAAARTRNRYSARSIDQLPNMVVNRWMFGNSALFPIPDLDRCDFLLMLGANPAMSQGSICAAGDFMGRLAALRARGGRVVLVDPRRNETAGKVDEHRFIRPGADVFLLGAMIHTLFAEGRVRLDRLAAFTDGVEALRAALAEFTPEAAAVPTGIAAADIRALAHEFASAPRAGCYGRIGTCLQDYGGLTAWLINALNVLSGNLDREGGVMFTHPAIDLAGLAAASAATRGSFDTYRSRVRGLPEFMGELPVAVLAEEMLTPGPGRIRALVTFSGNPVLSTPDGRRLEQALAGLDFMVSVDAYLNETTRHAHLILPPAGPLERPHYALALNLVAVRNVAKYSPPLLPKAADARHDWQILLELAVRLGSRGRLDRALWRGVQALVERLGVEGLLDLLLRAGPYGGLPAGLAAPLDALRGFLFEGRLGAALLRRGAGLAPLLRAQSGFSGTRRGLNLDTLRQHPHGLDLGPLRPSLPGKLCTPGRRIALAPPPLLADLPRAAVALRRPLPSGLVLIGRRHLRSNNSWMHNAPRLVKGPSRCTLMMHPDDAHAAGVTDGQSARVSSSVGSIELPVRLTSEMMPGVVCAPHGFGHDRPGTRLRVASRLAAGASLNDITDAARVDPLTGVAAVNALPVTVTACP</sequence>
<dbReference type="PROSITE" id="PS51669">
    <property type="entry name" value="4FE4S_MOW_BIS_MGD"/>
    <property type="match status" value="1"/>
</dbReference>
<protein>
    <submittedName>
        <fullName evidence="6">Molybdopterin-dependent oxidoreductase</fullName>
    </submittedName>
</protein>
<keyword evidence="4" id="KW-0411">Iron-sulfur</keyword>
<keyword evidence="2" id="KW-0479">Metal-binding</keyword>
<evidence type="ECO:0000256" key="1">
    <source>
        <dbReference type="ARBA" id="ARBA00010312"/>
    </source>
</evidence>
<dbReference type="Gene3D" id="2.40.40.20">
    <property type="match status" value="1"/>
</dbReference>
<dbReference type="Proteomes" id="UP001254608">
    <property type="component" value="Unassembled WGS sequence"/>
</dbReference>
<dbReference type="SUPFAM" id="SSF53706">
    <property type="entry name" value="Formate dehydrogenase/DMSO reductase, domains 1-3"/>
    <property type="match status" value="1"/>
</dbReference>
<comment type="caution">
    <text evidence="6">The sequence shown here is derived from an EMBL/GenBank/DDBJ whole genome shotgun (WGS) entry which is preliminary data.</text>
</comment>
<name>A0ABU2WEV7_9GAMM</name>
<organism evidence="6 7">
    <name type="scientific">Banduia mediterranea</name>
    <dbReference type="NCBI Taxonomy" id="3075609"/>
    <lineage>
        <taxon>Bacteria</taxon>
        <taxon>Pseudomonadati</taxon>
        <taxon>Pseudomonadota</taxon>
        <taxon>Gammaproteobacteria</taxon>
        <taxon>Nevskiales</taxon>
        <taxon>Algiphilaceae</taxon>
        <taxon>Banduia</taxon>
    </lineage>
</organism>
<dbReference type="Gene3D" id="3.40.50.740">
    <property type="match status" value="1"/>
</dbReference>
<feature type="domain" description="4Fe-4S Mo/W bis-MGD-type" evidence="5">
    <location>
        <begin position="13"/>
        <end position="70"/>
    </location>
</feature>
<accession>A0ABU2WEV7</accession>
<comment type="similarity">
    <text evidence="1">Belongs to the prokaryotic molybdopterin-containing oxidoreductase family.</text>
</comment>
<gene>
    <name evidence="6" type="ORF">RM530_03335</name>
</gene>
<evidence type="ECO:0000313" key="6">
    <source>
        <dbReference type="EMBL" id="MDT0496398.1"/>
    </source>
</evidence>
<evidence type="ECO:0000259" key="5">
    <source>
        <dbReference type="PROSITE" id="PS51669"/>
    </source>
</evidence>
<evidence type="ECO:0000256" key="2">
    <source>
        <dbReference type="ARBA" id="ARBA00022723"/>
    </source>
</evidence>
<dbReference type="Gene3D" id="3.40.228.10">
    <property type="entry name" value="Dimethylsulfoxide Reductase, domain 2"/>
    <property type="match status" value="1"/>
</dbReference>
<evidence type="ECO:0000256" key="3">
    <source>
        <dbReference type="ARBA" id="ARBA00023004"/>
    </source>
</evidence>
<dbReference type="Pfam" id="PF01568">
    <property type="entry name" value="Molydop_binding"/>
    <property type="match status" value="1"/>
</dbReference>
<dbReference type="SUPFAM" id="SSF50692">
    <property type="entry name" value="ADC-like"/>
    <property type="match status" value="1"/>
</dbReference>
<dbReference type="SMART" id="SM00926">
    <property type="entry name" value="Molybdop_Fe4S4"/>
    <property type="match status" value="1"/>
</dbReference>
<proteinExistence type="inferred from homology"/>